<evidence type="ECO:0000313" key="2">
    <source>
        <dbReference type="EMBL" id="AYV21859.1"/>
    </source>
</evidence>
<dbReference type="Proteomes" id="UP000279760">
    <property type="component" value="Chromosome 1"/>
</dbReference>
<dbReference type="AlphaFoldDB" id="A0A3G4VC51"/>
<accession>A0A3G4VC51</accession>
<dbReference type="InterPro" id="IPR012902">
    <property type="entry name" value="N_methyl_site"/>
</dbReference>
<dbReference type="NCBIfam" id="TIGR02532">
    <property type="entry name" value="IV_pilin_GFxxxE"/>
    <property type="match status" value="1"/>
</dbReference>
<evidence type="ECO:0000256" key="1">
    <source>
        <dbReference type="SAM" id="Phobius"/>
    </source>
</evidence>
<proteinExistence type="predicted"/>
<dbReference type="RefSeq" id="WP_124940620.1">
    <property type="nucleotide sequence ID" value="NZ_CP033577.1"/>
</dbReference>
<reference evidence="2 3" key="1">
    <citation type="submission" date="2018-11" db="EMBL/GenBank/DDBJ databases">
        <title>Complete Genome Sequence of Vbrio mediterranei 117-T6: a Potential Pathogen Bacteria Isolated from the Conchocelis of Pyropia.</title>
        <authorList>
            <person name="Liu Q."/>
        </authorList>
    </citation>
    <scope>NUCLEOTIDE SEQUENCE [LARGE SCALE GENOMIC DNA]</scope>
    <source>
        <strain evidence="2 3">117-T6</strain>
    </source>
</reference>
<sequence>MSFSVKQSGGFTLLEMIITMVVVGILFLGIAGFVEFGARGYVDSVARTKIQNQAQLVIEKMSRELRHAVPNSIQTSLNGQCVSFYPITFSGFYHLDEKLGKTEFVVGNINQYPHKFANTERLIINPSRQQDLEGRRAISLAGVSSVVEAQYFTLNQLPEQNSVGQRLYIYNSANKVDYCITTSGQIERNGIRVATNIEPVKSSFTHLEASLLRSALVRLNLIFNQAGEASNFQHDVQVLNVP</sequence>
<dbReference type="Pfam" id="PF07963">
    <property type="entry name" value="N_methyl"/>
    <property type="match status" value="1"/>
</dbReference>
<gene>
    <name evidence="2" type="ORF">ECB94_11620</name>
</gene>
<keyword evidence="1" id="KW-0472">Membrane</keyword>
<dbReference type="PROSITE" id="PS00409">
    <property type="entry name" value="PROKAR_NTER_METHYL"/>
    <property type="match status" value="1"/>
</dbReference>
<protein>
    <submittedName>
        <fullName evidence="2">Type II secretion system protein</fullName>
    </submittedName>
</protein>
<dbReference type="EMBL" id="CP033577">
    <property type="protein sequence ID" value="AYV21859.1"/>
    <property type="molecule type" value="Genomic_DNA"/>
</dbReference>
<evidence type="ECO:0000313" key="3">
    <source>
        <dbReference type="Proteomes" id="UP000279760"/>
    </source>
</evidence>
<keyword evidence="1" id="KW-0812">Transmembrane</keyword>
<name>A0A3G4VC51_9VIBR</name>
<feature type="transmembrane region" description="Helical" evidence="1">
    <location>
        <begin position="12"/>
        <end position="34"/>
    </location>
</feature>
<keyword evidence="1" id="KW-1133">Transmembrane helix</keyword>
<organism evidence="2 3">
    <name type="scientific">Vibrio mediterranei</name>
    <dbReference type="NCBI Taxonomy" id="689"/>
    <lineage>
        <taxon>Bacteria</taxon>
        <taxon>Pseudomonadati</taxon>
        <taxon>Pseudomonadota</taxon>
        <taxon>Gammaproteobacteria</taxon>
        <taxon>Vibrionales</taxon>
        <taxon>Vibrionaceae</taxon>
        <taxon>Vibrio</taxon>
    </lineage>
</organism>